<accession>A0ABU2XKW0</accession>
<proteinExistence type="predicted"/>
<protein>
    <recommendedName>
        <fullName evidence="4">Transposase</fullName>
    </recommendedName>
</protein>
<comment type="caution">
    <text evidence="2">The sequence shown here is derived from an EMBL/GenBank/DDBJ whole genome shotgun (WGS) entry which is preliminary data.</text>
</comment>
<name>A0ABU2XKW0_9ACTN</name>
<dbReference type="RefSeq" id="WP_311727232.1">
    <property type="nucleotide sequence ID" value="NZ_JAVRFD010000015.1"/>
</dbReference>
<evidence type="ECO:0000313" key="2">
    <source>
        <dbReference type="EMBL" id="MDT0546559.1"/>
    </source>
</evidence>
<feature type="region of interest" description="Disordered" evidence="1">
    <location>
        <begin position="55"/>
        <end position="76"/>
    </location>
</feature>
<sequence>MDRSKPFFWILEKYLRPSQATMFERRFDMGAILPCFGRVSVMRLVARLGVMRHTARAGARPEERPGWRAPKKREKL</sequence>
<dbReference type="Proteomes" id="UP001180754">
    <property type="component" value="Unassembled WGS sequence"/>
</dbReference>
<reference evidence="2" key="1">
    <citation type="submission" date="2024-05" db="EMBL/GenBank/DDBJ databases">
        <title>30 novel species of actinomycetes from the DSMZ collection.</title>
        <authorList>
            <person name="Nouioui I."/>
        </authorList>
    </citation>
    <scope>NUCLEOTIDE SEQUENCE</scope>
    <source>
        <strain evidence="2">DSM 41529</strain>
    </source>
</reference>
<dbReference type="EMBL" id="JAVRFD010000015">
    <property type="protein sequence ID" value="MDT0546559.1"/>
    <property type="molecule type" value="Genomic_DNA"/>
</dbReference>
<gene>
    <name evidence="2" type="ORF">RND15_28185</name>
</gene>
<organism evidence="2 3">
    <name type="scientific">Streptomyces lonegramiae</name>
    <dbReference type="NCBI Taxonomy" id="3075524"/>
    <lineage>
        <taxon>Bacteria</taxon>
        <taxon>Bacillati</taxon>
        <taxon>Actinomycetota</taxon>
        <taxon>Actinomycetes</taxon>
        <taxon>Kitasatosporales</taxon>
        <taxon>Streptomycetaceae</taxon>
        <taxon>Streptomyces</taxon>
    </lineage>
</organism>
<keyword evidence="3" id="KW-1185">Reference proteome</keyword>
<evidence type="ECO:0000313" key="3">
    <source>
        <dbReference type="Proteomes" id="UP001180754"/>
    </source>
</evidence>
<evidence type="ECO:0000256" key="1">
    <source>
        <dbReference type="SAM" id="MobiDB-lite"/>
    </source>
</evidence>
<evidence type="ECO:0008006" key="4">
    <source>
        <dbReference type="Google" id="ProtNLM"/>
    </source>
</evidence>